<protein>
    <submittedName>
        <fullName evidence="1">Uncharacterized protein</fullName>
    </submittedName>
</protein>
<name>X1M177_9ZZZZ</name>
<gene>
    <name evidence="1" type="ORF">S06H3_24543</name>
</gene>
<feature type="non-terminal residue" evidence="1">
    <location>
        <position position="128"/>
    </location>
</feature>
<evidence type="ECO:0000313" key="1">
    <source>
        <dbReference type="EMBL" id="GAI25332.1"/>
    </source>
</evidence>
<dbReference type="AlphaFoldDB" id="X1M177"/>
<reference evidence="1" key="1">
    <citation type="journal article" date="2014" name="Front. Microbiol.">
        <title>High frequency of phylogenetically diverse reductive dehalogenase-homologous genes in deep subseafloor sedimentary metagenomes.</title>
        <authorList>
            <person name="Kawai M."/>
            <person name="Futagami T."/>
            <person name="Toyoda A."/>
            <person name="Takaki Y."/>
            <person name="Nishi S."/>
            <person name="Hori S."/>
            <person name="Arai W."/>
            <person name="Tsubouchi T."/>
            <person name="Morono Y."/>
            <person name="Uchiyama I."/>
            <person name="Ito T."/>
            <person name="Fujiyama A."/>
            <person name="Inagaki F."/>
            <person name="Takami H."/>
        </authorList>
    </citation>
    <scope>NUCLEOTIDE SEQUENCE</scope>
    <source>
        <strain evidence="1">Expedition CK06-06</strain>
    </source>
</reference>
<comment type="caution">
    <text evidence="1">The sequence shown here is derived from an EMBL/GenBank/DDBJ whole genome shotgun (WGS) entry which is preliminary data.</text>
</comment>
<accession>X1M177</accession>
<proteinExistence type="predicted"/>
<sequence length="128" mass="15116">DWVYIFFGRDFSRKLTYVIDEEWNRKEIKQILIDNNFDGLLVNTKVVDFYNGKLEPIINKLRGGNLLEIDQFNFNEYFKPLSGCSFLIRDDHILIEVHNHDPYFETTFPFTFDGVRSIGIILTIESSV</sequence>
<feature type="non-terminal residue" evidence="1">
    <location>
        <position position="1"/>
    </location>
</feature>
<dbReference type="EMBL" id="BARV01013703">
    <property type="protein sequence ID" value="GAI25332.1"/>
    <property type="molecule type" value="Genomic_DNA"/>
</dbReference>
<organism evidence="1">
    <name type="scientific">marine sediment metagenome</name>
    <dbReference type="NCBI Taxonomy" id="412755"/>
    <lineage>
        <taxon>unclassified sequences</taxon>
        <taxon>metagenomes</taxon>
        <taxon>ecological metagenomes</taxon>
    </lineage>
</organism>